<dbReference type="EMBL" id="LNIX01000046">
    <property type="protein sequence ID" value="OXA38333.1"/>
    <property type="molecule type" value="Genomic_DNA"/>
</dbReference>
<organism evidence="2 3">
    <name type="scientific">Folsomia candida</name>
    <name type="common">Springtail</name>
    <dbReference type="NCBI Taxonomy" id="158441"/>
    <lineage>
        <taxon>Eukaryota</taxon>
        <taxon>Metazoa</taxon>
        <taxon>Ecdysozoa</taxon>
        <taxon>Arthropoda</taxon>
        <taxon>Hexapoda</taxon>
        <taxon>Collembola</taxon>
        <taxon>Entomobryomorpha</taxon>
        <taxon>Isotomoidea</taxon>
        <taxon>Isotomidae</taxon>
        <taxon>Proisotominae</taxon>
        <taxon>Folsomia</taxon>
    </lineage>
</organism>
<feature type="transmembrane region" description="Helical" evidence="1">
    <location>
        <begin position="170"/>
        <end position="192"/>
    </location>
</feature>
<accession>A0A226CZF8</accession>
<proteinExistence type="predicted"/>
<keyword evidence="1" id="KW-0472">Membrane</keyword>
<evidence type="ECO:0000313" key="2">
    <source>
        <dbReference type="EMBL" id="OXA38333.1"/>
    </source>
</evidence>
<comment type="caution">
    <text evidence="2">The sequence shown here is derived from an EMBL/GenBank/DDBJ whole genome shotgun (WGS) entry which is preliminary data.</text>
</comment>
<evidence type="ECO:0000313" key="3">
    <source>
        <dbReference type="Proteomes" id="UP000198287"/>
    </source>
</evidence>
<protein>
    <submittedName>
        <fullName evidence="2">Uncharacterized protein</fullName>
    </submittedName>
</protein>
<keyword evidence="1" id="KW-1133">Transmembrane helix</keyword>
<evidence type="ECO:0000256" key="1">
    <source>
        <dbReference type="SAM" id="Phobius"/>
    </source>
</evidence>
<feature type="transmembrane region" description="Helical" evidence="1">
    <location>
        <begin position="80"/>
        <end position="102"/>
    </location>
</feature>
<name>A0A226CZF8_FOLCA</name>
<dbReference type="OrthoDB" id="8297494at2759"/>
<feature type="transmembrane region" description="Helical" evidence="1">
    <location>
        <begin position="140"/>
        <end position="164"/>
    </location>
</feature>
<keyword evidence="1" id="KW-0812">Transmembrane</keyword>
<dbReference type="Proteomes" id="UP000198287">
    <property type="component" value="Unassembled WGS sequence"/>
</dbReference>
<sequence>MAISMGTKALKTFVYLVELGGFLYPILVSLLLRFIPCTPPFILSMFTNCGRLEDMTLRYGVELGIHIFETWMAFHIQYSALAWIVHVLLVGVTFLLNCLQLLNREIYKIQNATDNTSCIRMYRYVQILEKSFNAFLTKRIVPTIISCIPAIQIFALFVCITYHGEIALPGFAIFPLLGICAVINNILVISLASMVNTSSQRVLNALAQNTVGKRGLLRRELTSLGVLKIKFGSNFIDRGTPLVMQNFCISQTVSMCLVSTRKSLDHV</sequence>
<dbReference type="AlphaFoldDB" id="A0A226CZF8"/>
<keyword evidence="3" id="KW-1185">Reference proteome</keyword>
<gene>
    <name evidence="2" type="ORF">Fcan01_26814</name>
</gene>
<reference evidence="2 3" key="1">
    <citation type="submission" date="2015-12" db="EMBL/GenBank/DDBJ databases">
        <title>The genome of Folsomia candida.</title>
        <authorList>
            <person name="Faddeeva A."/>
            <person name="Derks M.F."/>
            <person name="Anvar Y."/>
            <person name="Smit S."/>
            <person name="Van Straalen N."/>
            <person name="Roelofs D."/>
        </authorList>
    </citation>
    <scope>NUCLEOTIDE SEQUENCE [LARGE SCALE GENOMIC DNA]</scope>
    <source>
        <strain evidence="2 3">VU population</strain>
        <tissue evidence="2">Whole body</tissue>
    </source>
</reference>
<feature type="transmembrane region" description="Helical" evidence="1">
    <location>
        <begin position="12"/>
        <end position="35"/>
    </location>
</feature>